<dbReference type="Proteomes" id="UP000476332">
    <property type="component" value="Unassembled WGS sequence"/>
</dbReference>
<evidence type="ECO:0000256" key="1">
    <source>
        <dbReference type="SAM" id="MobiDB-lite"/>
    </source>
</evidence>
<dbReference type="RefSeq" id="WP_163041908.1">
    <property type="nucleotide sequence ID" value="NZ_JAAAMJ010000001.1"/>
</dbReference>
<keyword evidence="2" id="KW-0732">Signal</keyword>
<sequence>MIPLSLLRTLAVCCAIVPAAGCQSFFGDDEDTSVGAMRLAAAPSVASAQRRDEDGYPLLGAMPKAAAPQLTDAESRVGQAQLGAMAQRRAAIPPATGAAQVARLQALRQRQAAEVDAALARRPEAQQPSTTPRQSPEDVLRQIEAGQ</sequence>
<dbReference type="AlphaFoldDB" id="A0A6L9MBT1"/>
<evidence type="ECO:0000313" key="3">
    <source>
        <dbReference type="EMBL" id="NDV85150.1"/>
    </source>
</evidence>
<proteinExistence type="predicted"/>
<gene>
    <name evidence="3" type="ORF">GTW51_00370</name>
</gene>
<dbReference type="EMBL" id="JAAAMJ010000001">
    <property type="protein sequence ID" value="NDV85150.1"/>
    <property type="molecule type" value="Genomic_DNA"/>
</dbReference>
<feature type="signal peptide" evidence="2">
    <location>
        <begin position="1"/>
        <end position="19"/>
    </location>
</feature>
<keyword evidence="4" id="KW-1185">Reference proteome</keyword>
<protein>
    <recommendedName>
        <fullName evidence="5">DUF3035 domain-containing protein</fullName>
    </recommendedName>
</protein>
<organism evidence="3 4">
    <name type="scientific">Aurantimonas aggregata</name>
    <dbReference type="NCBI Taxonomy" id="2047720"/>
    <lineage>
        <taxon>Bacteria</taxon>
        <taxon>Pseudomonadati</taxon>
        <taxon>Pseudomonadota</taxon>
        <taxon>Alphaproteobacteria</taxon>
        <taxon>Hyphomicrobiales</taxon>
        <taxon>Aurantimonadaceae</taxon>
        <taxon>Aurantimonas</taxon>
    </lineage>
</organism>
<accession>A0A6L9MBT1</accession>
<feature type="region of interest" description="Disordered" evidence="1">
    <location>
        <begin position="115"/>
        <end position="147"/>
    </location>
</feature>
<evidence type="ECO:0008006" key="5">
    <source>
        <dbReference type="Google" id="ProtNLM"/>
    </source>
</evidence>
<comment type="caution">
    <text evidence="3">The sequence shown here is derived from an EMBL/GenBank/DDBJ whole genome shotgun (WGS) entry which is preliminary data.</text>
</comment>
<reference evidence="3 4" key="1">
    <citation type="submission" date="2020-01" db="EMBL/GenBank/DDBJ databases">
        <title>Genomes of bacteria type strains.</title>
        <authorList>
            <person name="Chen J."/>
            <person name="Zhu S."/>
            <person name="Chen J."/>
        </authorList>
    </citation>
    <scope>NUCLEOTIDE SEQUENCE [LARGE SCALE GENOMIC DNA]</scope>
    <source>
        <strain evidence="3 4">KCTC 52919</strain>
    </source>
</reference>
<feature type="chain" id="PRO_5026698191" description="DUF3035 domain-containing protein" evidence="2">
    <location>
        <begin position="20"/>
        <end position="147"/>
    </location>
</feature>
<name>A0A6L9MBT1_9HYPH</name>
<evidence type="ECO:0000256" key="2">
    <source>
        <dbReference type="SAM" id="SignalP"/>
    </source>
</evidence>
<evidence type="ECO:0000313" key="4">
    <source>
        <dbReference type="Proteomes" id="UP000476332"/>
    </source>
</evidence>